<dbReference type="GO" id="GO:0016614">
    <property type="term" value="F:oxidoreductase activity, acting on CH-OH group of donors"/>
    <property type="evidence" value="ECO:0007669"/>
    <property type="project" value="InterPro"/>
</dbReference>
<organism evidence="7 8">
    <name type="scientific">Pseudobacteriovorax antillogorgiicola</name>
    <dbReference type="NCBI Taxonomy" id="1513793"/>
    <lineage>
        <taxon>Bacteria</taxon>
        <taxon>Pseudomonadati</taxon>
        <taxon>Bdellovibrionota</taxon>
        <taxon>Oligoflexia</taxon>
        <taxon>Oligoflexales</taxon>
        <taxon>Pseudobacteriovoracaceae</taxon>
        <taxon>Pseudobacteriovorax</taxon>
    </lineage>
</organism>
<dbReference type="Gene3D" id="3.50.50.60">
    <property type="entry name" value="FAD/NAD(P)-binding domain"/>
    <property type="match status" value="2"/>
</dbReference>
<evidence type="ECO:0000256" key="1">
    <source>
        <dbReference type="ARBA" id="ARBA00001974"/>
    </source>
</evidence>
<keyword evidence="8" id="KW-1185">Reference proteome</keyword>
<dbReference type="InterPro" id="IPR000172">
    <property type="entry name" value="GMC_OxRdtase_N"/>
</dbReference>
<dbReference type="SUPFAM" id="SSF51905">
    <property type="entry name" value="FAD/NAD(P)-binding domain"/>
    <property type="match status" value="1"/>
</dbReference>
<dbReference type="EMBL" id="FWZT01000003">
    <property type="protein sequence ID" value="SMF01564.1"/>
    <property type="molecule type" value="Genomic_DNA"/>
</dbReference>
<dbReference type="Pfam" id="PF05199">
    <property type="entry name" value="GMC_oxred_C"/>
    <property type="match status" value="1"/>
</dbReference>
<dbReference type="InterPro" id="IPR036188">
    <property type="entry name" value="FAD/NAD-bd_sf"/>
</dbReference>
<dbReference type="Pfam" id="PF00732">
    <property type="entry name" value="GMC_oxred_N"/>
    <property type="match status" value="1"/>
</dbReference>
<accession>A0A1Y6BHD4</accession>
<dbReference type="PANTHER" id="PTHR42784:SF1">
    <property type="entry name" value="PYRANOSE 2-OXIDASE"/>
    <property type="match status" value="1"/>
</dbReference>
<evidence type="ECO:0000313" key="8">
    <source>
        <dbReference type="Proteomes" id="UP000192907"/>
    </source>
</evidence>
<evidence type="ECO:0000256" key="3">
    <source>
        <dbReference type="ARBA" id="ARBA00022630"/>
    </source>
</evidence>
<feature type="domain" description="4Fe-4S ferredoxin-type" evidence="6">
    <location>
        <begin position="178"/>
        <end position="208"/>
    </location>
</feature>
<comment type="cofactor">
    <cofactor evidence="1">
        <name>FAD</name>
        <dbReference type="ChEBI" id="CHEBI:57692"/>
    </cofactor>
</comment>
<evidence type="ECO:0000256" key="4">
    <source>
        <dbReference type="ARBA" id="ARBA00022827"/>
    </source>
</evidence>
<sequence>MEHYDVVVIGSGAGGGTMGAALAQRGMKVAILEASDHMPDSLAGRSEQDMILHKAAAPDPIHFNGEQVRPLLGALVGGSTGLYGAALLRPSPSDWDLEPFYGKYQAKELIQWPWPLEDLSAYLEKAEDLFRVAGHHHMTMPFLSSRQSPYTHQAMPLAPFNRDLMDKFNYQGLKPFHMPIAVDSNVCVRCAQCPGFVCPADARASSYNRAIQPQLKQGGLTLLPGHRVLKLDYRGRQITKVELIYKGRIRSIAADAFVLAAGAIYTPYILQSSQIPDPHDLVGRYYMFHLGVVCLSISREVYPGSSTFHKQIALSDFYQGFTDFKHKLGLVQNIPITGPRTIASKSPVPLPPFLSRWLYRHTMATAMVVEDLPVASNRVRWTKRGLDISHRFHPYDLYRGHEAGQRLKKLMKRVLPKSWHVVRMGALENAHLAHQVGTCRMGRDPRYSVVDPMGRHHQLDNLFIADGSVLPTSLGVGPALTIIANALRTADQLRKDA</sequence>
<evidence type="ECO:0000256" key="2">
    <source>
        <dbReference type="ARBA" id="ARBA00010790"/>
    </source>
</evidence>
<keyword evidence="5" id="KW-0560">Oxidoreductase</keyword>
<dbReference type="RefSeq" id="WP_132316033.1">
    <property type="nucleotide sequence ID" value="NZ_FWZT01000003.1"/>
</dbReference>
<dbReference type="OrthoDB" id="9787779at2"/>
<proteinExistence type="inferred from homology"/>
<keyword evidence="4" id="KW-0274">FAD</keyword>
<dbReference type="AlphaFoldDB" id="A0A1Y6BHD4"/>
<evidence type="ECO:0000256" key="5">
    <source>
        <dbReference type="ARBA" id="ARBA00023002"/>
    </source>
</evidence>
<name>A0A1Y6BHD4_9BACT</name>
<dbReference type="InterPro" id="IPR007867">
    <property type="entry name" value="GMC_OxRtase_C"/>
</dbReference>
<dbReference type="InterPro" id="IPR051473">
    <property type="entry name" value="P2Ox-like"/>
</dbReference>
<dbReference type="InterPro" id="IPR017896">
    <property type="entry name" value="4Fe4S_Fe-S-bd"/>
</dbReference>
<evidence type="ECO:0000313" key="7">
    <source>
        <dbReference type="EMBL" id="SMF01564.1"/>
    </source>
</evidence>
<comment type="similarity">
    <text evidence="2">Belongs to the GMC oxidoreductase family.</text>
</comment>
<protein>
    <submittedName>
        <fullName evidence="7">Choline dehydrogenase</fullName>
    </submittedName>
</protein>
<evidence type="ECO:0000259" key="6">
    <source>
        <dbReference type="PROSITE" id="PS51379"/>
    </source>
</evidence>
<dbReference type="GO" id="GO:0050660">
    <property type="term" value="F:flavin adenine dinucleotide binding"/>
    <property type="evidence" value="ECO:0007669"/>
    <property type="project" value="InterPro"/>
</dbReference>
<gene>
    <name evidence="7" type="ORF">SAMN06296036_103192</name>
</gene>
<dbReference type="PROSITE" id="PS51379">
    <property type="entry name" value="4FE4S_FER_2"/>
    <property type="match status" value="1"/>
</dbReference>
<dbReference type="STRING" id="1513793.SAMN06296036_103192"/>
<dbReference type="PANTHER" id="PTHR42784">
    <property type="entry name" value="PYRANOSE 2-OXIDASE"/>
    <property type="match status" value="1"/>
</dbReference>
<reference evidence="8" key="1">
    <citation type="submission" date="2017-04" db="EMBL/GenBank/DDBJ databases">
        <authorList>
            <person name="Varghese N."/>
            <person name="Submissions S."/>
        </authorList>
    </citation>
    <scope>NUCLEOTIDE SEQUENCE [LARGE SCALE GENOMIC DNA]</scope>
    <source>
        <strain evidence="8">RKEM611</strain>
    </source>
</reference>
<dbReference type="Proteomes" id="UP000192907">
    <property type="component" value="Unassembled WGS sequence"/>
</dbReference>
<keyword evidence="3" id="KW-0285">Flavoprotein</keyword>